<reference evidence="2" key="1">
    <citation type="submission" date="2021-01" db="EMBL/GenBank/DDBJ databases">
        <authorList>
            <person name="Li R."/>
            <person name="Bekaert M."/>
        </authorList>
    </citation>
    <scope>NUCLEOTIDE SEQUENCE</scope>
    <source>
        <strain evidence="2">Farmed</strain>
    </source>
</reference>
<feature type="domain" description="Helitron helicase-like" evidence="1">
    <location>
        <begin position="165"/>
        <end position="244"/>
    </location>
</feature>
<dbReference type="PANTHER" id="PTHR45786">
    <property type="entry name" value="DNA BINDING PROTEIN-LIKE"/>
    <property type="match status" value="1"/>
</dbReference>
<dbReference type="AlphaFoldDB" id="A0A812CLW8"/>
<organism evidence="2 3">
    <name type="scientific">Acanthosepion pharaonis</name>
    <name type="common">Pharaoh cuttlefish</name>
    <name type="synonym">Sepia pharaonis</name>
    <dbReference type="NCBI Taxonomy" id="158019"/>
    <lineage>
        <taxon>Eukaryota</taxon>
        <taxon>Metazoa</taxon>
        <taxon>Spiralia</taxon>
        <taxon>Lophotrochozoa</taxon>
        <taxon>Mollusca</taxon>
        <taxon>Cephalopoda</taxon>
        <taxon>Coleoidea</taxon>
        <taxon>Decapodiformes</taxon>
        <taxon>Sepiida</taxon>
        <taxon>Sepiina</taxon>
        <taxon>Sepiidae</taxon>
        <taxon>Acanthosepion</taxon>
    </lineage>
</organism>
<dbReference type="Pfam" id="PF14214">
    <property type="entry name" value="Helitron_like_N"/>
    <property type="match status" value="1"/>
</dbReference>
<evidence type="ECO:0000259" key="1">
    <source>
        <dbReference type="Pfam" id="PF14214"/>
    </source>
</evidence>
<proteinExistence type="predicted"/>
<sequence>MPKYLQLYFIADYNLQAETRINILPPLGSVPRRDVILLLQAMLPEVNSYIRSFKYALENAPFPSFSIVIDADKRPHDEHEHRYNDPACNEMATIIHGEQNRTRDIVLKSRGDALRRISETHRSFNVLQYPLLFPYGDDGYYFSIPHLISRGQSATSSKALSCKVFYSYCFMVRDGDFNLLHRCREIFHLFAVDMAAKMELERLCFIWNHQKQLCSDSYVHLCDSLRNEVNPRNLGKLGILPSTYT</sequence>
<evidence type="ECO:0000313" key="2">
    <source>
        <dbReference type="EMBL" id="CAE1268683.1"/>
    </source>
</evidence>
<gene>
    <name evidence="2" type="ORF">SPHA_36244</name>
</gene>
<dbReference type="PANTHER" id="PTHR45786:SF74">
    <property type="entry name" value="ATP-DEPENDENT DNA HELICASE"/>
    <property type="match status" value="1"/>
</dbReference>
<dbReference type="EMBL" id="CAHIKZ030001580">
    <property type="protein sequence ID" value="CAE1268683.1"/>
    <property type="molecule type" value="Genomic_DNA"/>
</dbReference>
<accession>A0A812CLW8</accession>
<keyword evidence="3" id="KW-1185">Reference proteome</keyword>
<dbReference type="Proteomes" id="UP000597762">
    <property type="component" value="Unassembled WGS sequence"/>
</dbReference>
<dbReference type="InterPro" id="IPR025476">
    <property type="entry name" value="Helitron_helicase-like"/>
</dbReference>
<evidence type="ECO:0000313" key="3">
    <source>
        <dbReference type="Proteomes" id="UP000597762"/>
    </source>
</evidence>
<name>A0A812CLW8_ACAPH</name>
<comment type="caution">
    <text evidence="2">The sequence shown here is derived from an EMBL/GenBank/DDBJ whole genome shotgun (WGS) entry which is preliminary data.</text>
</comment>
<dbReference type="OrthoDB" id="6128111at2759"/>
<protein>
    <recommendedName>
        <fullName evidence="1">Helitron helicase-like domain-containing protein</fullName>
    </recommendedName>
</protein>